<dbReference type="PIRSF" id="PIRSF002741">
    <property type="entry name" value="MppA"/>
    <property type="match status" value="1"/>
</dbReference>
<dbReference type="InterPro" id="IPR000914">
    <property type="entry name" value="SBP_5_dom"/>
</dbReference>
<sequence>MSGAMMRGGLRPLLLLFGLLAVAVAGPAPAMAGDTPEGARHGLSAFGELKYPPDFKHFDYVNPDAPVGGSLSMIGTAGVITFNSFNPFIIKGDAAQGMALLFDSLMTRAYDEPDAVYGLVAHSAKLEPDRSGVTFYMRPEAEFADGSPVTAEDVVFTYETLKRNGRPIYNAMLRDVEKAEALDDHTVRFTFNAPGKRRLPMMIAELPILSKAYYQEQPFNQSTLEPPLGSGPYEVVDFKQGRFVTLRRREGYWGWHLPVNQGRYNFGELRYEYFRDRTAELEALKAGEFDLREEFTSKSWATEYDIQQVRSGQMKLLTLEDGRPSGAQGFFINTRREKFADRRVRLALDYAFDFQWTNKHLFYGLYERTASYFENSALKAQGKPSEAELALLEPYRDQLPESVFEDAYVPPKSDGSGRDRRLLRQASRLLNEAGWVIRDGRRVNAETGEPLEIEFLIFSPTFERVIGPYVKNLEMIGIDARIRRVDPSQFQERMKSFDFDITTQRFVLNQTPGPELRNYFGSDAAGAKGSFNLAGVSSPVVDALIDEVLAAETREEMQTAARALDRVLRAGHYWVPQWYKTSHHLAFWNKFSWPETKPPYDRGVIETWWYDEDKAARLEDAR</sequence>
<dbReference type="InterPro" id="IPR030678">
    <property type="entry name" value="Peptide/Ni-bd"/>
</dbReference>
<comment type="subcellular location">
    <subcellularLocation>
        <location evidence="1">Periplasm</location>
    </subcellularLocation>
</comment>
<keyword evidence="3 4" id="KW-0732">Signal</keyword>
<feature type="domain" description="Solute-binding protein family 5" evidence="5">
    <location>
        <begin position="116"/>
        <end position="524"/>
    </location>
</feature>
<dbReference type="GO" id="GO:0030288">
    <property type="term" value="C:outer membrane-bounded periplasmic space"/>
    <property type="evidence" value="ECO:0007669"/>
    <property type="project" value="TreeGrafter"/>
</dbReference>
<feature type="signal peptide" evidence="4">
    <location>
        <begin position="1"/>
        <end position="32"/>
    </location>
</feature>
<evidence type="ECO:0000313" key="7">
    <source>
        <dbReference type="Proteomes" id="UP000266273"/>
    </source>
</evidence>
<dbReference type="GO" id="GO:0043190">
    <property type="term" value="C:ATP-binding cassette (ABC) transporter complex"/>
    <property type="evidence" value="ECO:0007669"/>
    <property type="project" value="InterPro"/>
</dbReference>
<organism evidence="6 7">
    <name type="scientific">Dichotomicrobium thermohalophilum</name>
    <dbReference type="NCBI Taxonomy" id="933063"/>
    <lineage>
        <taxon>Bacteria</taxon>
        <taxon>Pseudomonadati</taxon>
        <taxon>Pseudomonadota</taxon>
        <taxon>Alphaproteobacteria</taxon>
        <taxon>Hyphomicrobiales</taxon>
        <taxon>Hyphomicrobiaceae</taxon>
        <taxon>Dichotomicrobium</taxon>
    </lineage>
</organism>
<dbReference type="PANTHER" id="PTHR30290">
    <property type="entry name" value="PERIPLASMIC BINDING COMPONENT OF ABC TRANSPORTER"/>
    <property type="match status" value="1"/>
</dbReference>
<evidence type="ECO:0000313" key="6">
    <source>
        <dbReference type="EMBL" id="RIA55294.1"/>
    </source>
</evidence>
<evidence type="ECO:0000256" key="4">
    <source>
        <dbReference type="SAM" id="SignalP"/>
    </source>
</evidence>
<accession>A0A397QB00</accession>
<dbReference type="Proteomes" id="UP000266273">
    <property type="component" value="Unassembled WGS sequence"/>
</dbReference>
<evidence type="ECO:0000256" key="2">
    <source>
        <dbReference type="ARBA" id="ARBA00005695"/>
    </source>
</evidence>
<feature type="chain" id="PRO_5017339122" evidence="4">
    <location>
        <begin position="33"/>
        <end position="622"/>
    </location>
</feature>
<reference evidence="6 7" key="1">
    <citation type="submission" date="2018-08" db="EMBL/GenBank/DDBJ databases">
        <title>Genomic Encyclopedia of Archaeal and Bacterial Type Strains, Phase II (KMG-II): from individual species to whole genera.</title>
        <authorList>
            <person name="Goeker M."/>
        </authorList>
    </citation>
    <scope>NUCLEOTIDE SEQUENCE [LARGE SCALE GENOMIC DNA]</scope>
    <source>
        <strain evidence="6 7">DSM 5002</strain>
    </source>
</reference>
<gene>
    <name evidence="6" type="ORF">BXY53_0355</name>
</gene>
<dbReference type="GO" id="GO:0042884">
    <property type="term" value="P:microcin transport"/>
    <property type="evidence" value="ECO:0007669"/>
    <property type="project" value="TreeGrafter"/>
</dbReference>
<dbReference type="InterPro" id="IPR039424">
    <property type="entry name" value="SBP_5"/>
</dbReference>
<comment type="similarity">
    <text evidence="2">Belongs to the bacterial solute-binding protein 5 family.</text>
</comment>
<protein>
    <submittedName>
        <fullName evidence="6">Microcin C transport system substrate-binding protein</fullName>
    </submittedName>
</protein>
<dbReference type="Gene3D" id="3.40.190.10">
    <property type="entry name" value="Periplasmic binding protein-like II"/>
    <property type="match status" value="1"/>
</dbReference>
<comment type="caution">
    <text evidence="6">The sequence shown here is derived from an EMBL/GenBank/DDBJ whole genome shotgun (WGS) entry which is preliminary data.</text>
</comment>
<evidence type="ECO:0000259" key="5">
    <source>
        <dbReference type="Pfam" id="PF00496"/>
    </source>
</evidence>
<dbReference type="GO" id="GO:1904680">
    <property type="term" value="F:peptide transmembrane transporter activity"/>
    <property type="evidence" value="ECO:0007669"/>
    <property type="project" value="TreeGrafter"/>
</dbReference>
<evidence type="ECO:0000256" key="3">
    <source>
        <dbReference type="ARBA" id="ARBA00022729"/>
    </source>
</evidence>
<keyword evidence="7" id="KW-1185">Reference proteome</keyword>
<dbReference type="Gene3D" id="3.10.105.10">
    <property type="entry name" value="Dipeptide-binding Protein, Domain 3"/>
    <property type="match status" value="1"/>
</dbReference>
<dbReference type="SUPFAM" id="SSF53850">
    <property type="entry name" value="Periplasmic binding protein-like II"/>
    <property type="match status" value="1"/>
</dbReference>
<dbReference type="GO" id="GO:0015833">
    <property type="term" value="P:peptide transport"/>
    <property type="evidence" value="ECO:0007669"/>
    <property type="project" value="TreeGrafter"/>
</dbReference>
<dbReference type="AlphaFoldDB" id="A0A397QB00"/>
<dbReference type="CDD" id="cd08497">
    <property type="entry name" value="MbnE-like"/>
    <property type="match status" value="1"/>
</dbReference>
<dbReference type="RefSeq" id="WP_210209117.1">
    <property type="nucleotide sequence ID" value="NZ_QXDF01000001.1"/>
</dbReference>
<dbReference type="Pfam" id="PF00496">
    <property type="entry name" value="SBP_bac_5"/>
    <property type="match status" value="1"/>
</dbReference>
<name>A0A397QB00_9HYPH</name>
<evidence type="ECO:0000256" key="1">
    <source>
        <dbReference type="ARBA" id="ARBA00004418"/>
    </source>
</evidence>
<proteinExistence type="inferred from homology"/>
<dbReference type="PANTHER" id="PTHR30290:SF64">
    <property type="entry name" value="ABC TRANSPORTER PERIPLASMIC BINDING PROTEIN"/>
    <property type="match status" value="1"/>
</dbReference>
<dbReference type="EMBL" id="QXDF01000001">
    <property type="protein sequence ID" value="RIA55294.1"/>
    <property type="molecule type" value="Genomic_DNA"/>
</dbReference>